<dbReference type="SMART" id="SM00796">
    <property type="entry name" value="AHS1"/>
    <property type="match status" value="1"/>
</dbReference>
<sequence length="516" mass="52752">MKVLPCGDAALLLEVAGLDEVLALADAARAADLPGVLDVVPAARTVLLTAAPGTDLAALRRAVEALTVDPSAAPPEGDTVEIEVVYDGPDLEEVGRLTGLGADGVVEAHTGTPWRVAFGGFAPGFAYLAGGDERLHVPRRDEPRTSVPAGSVGLAGEFSGVYPRSSPGGWQLIGRTTADLWNEERDQPALLRPGAQVRFVRTSEPERAAEGAHDRVPTPRCGRVVEVVAPGAFASVQDLGRVGAAATGVGRSGAADRGALALGNRLVANPPGAAGVEVTFGGFVLRAGDDVPAPLLLAVTGAPAPADVDGTPVGHHALVVLRAGQTLRLGPPPAGLRSYVAVRGGITVDAVLGSRSTDVLSGVGPAALSPGDVLPVGPEPAELPRVDVAPVATPSAGVLTLRAVPGPRDDWVDDPAALAATTWTVSGRSDRVGMRLEGEPLRRSRTDELPSEGMVRGAIQVPPGGEPVLFLADHPVTGGYPVVAVVLDADVDRAAQARPGQQIRFRLVRSPVKESP</sequence>
<dbReference type="InterPro" id="IPR003833">
    <property type="entry name" value="CT_C_D"/>
</dbReference>
<feature type="domain" description="Carboxyltransferase" evidence="4">
    <location>
        <begin position="1"/>
        <end position="191"/>
    </location>
</feature>
<keyword evidence="2 6" id="KW-0378">Hydrolase</keyword>
<dbReference type="EMBL" id="CP053564">
    <property type="protein sequence ID" value="QJY45808.1"/>
    <property type="molecule type" value="Genomic_DNA"/>
</dbReference>
<dbReference type="InterPro" id="IPR052708">
    <property type="entry name" value="PxpC"/>
</dbReference>
<evidence type="ECO:0000313" key="7">
    <source>
        <dbReference type="Proteomes" id="UP000505377"/>
    </source>
</evidence>
<dbReference type="Proteomes" id="UP000505377">
    <property type="component" value="Chromosome"/>
</dbReference>
<dbReference type="PANTHER" id="PTHR43309:SF3">
    <property type="entry name" value="5-OXOPROLINASE SUBUNIT C"/>
    <property type="match status" value="1"/>
</dbReference>
<dbReference type="NCBIfam" id="TIGR00724">
    <property type="entry name" value="urea_amlyse_rel"/>
    <property type="match status" value="1"/>
</dbReference>
<dbReference type="InterPro" id="IPR029000">
    <property type="entry name" value="Cyclophilin-like_dom_sf"/>
</dbReference>
<dbReference type="GO" id="GO:0005524">
    <property type="term" value="F:ATP binding"/>
    <property type="evidence" value="ECO:0007669"/>
    <property type="project" value="UniProtKB-KW"/>
</dbReference>
<accession>A0A6M6JCX1</accession>
<dbReference type="Gene3D" id="2.40.100.10">
    <property type="entry name" value="Cyclophilin-like"/>
    <property type="match status" value="2"/>
</dbReference>
<dbReference type="SUPFAM" id="SSF50891">
    <property type="entry name" value="Cyclophilin-like"/>
    <property type="match status" value="2"/>
</dbReference>
<feature type="domain" description="Carboxyltransferase" evidence="5">
    <location>
        <begin position="246"/>
        <end position="516"/>
    </location>
</feature>
<evidence type="ECO:0000256" key="3">
    <source>
        <dbReference type="ARBA" id="ARBA00022840"/>
    </source>
</evidence>
<proteinExistence type="predicted"/>
<dbReference type="SMART" id="SM00797">
    <property type="entry name" value="AHS2"/>
    <property type="match status" value="1"/>
</dbReference>
<dbReference type="InterPro" id="IPR010016">
    <property type="entry name" value="PxpB"/>
</dbReference>
<dbReference type="SUPFAM" id="SSF160467">
    <property type="entry name" value="PH0987 N-terminal domain-like"/>
    <property type="match status" value="1"/>
</dbReference>
<evidence type="ECO:0000256" key="2">
    <source>
        <dbReference type="ARBA" id="ARBA00022801"/>
    </source>
</evidence>
<evidence type="ECO:0000256" key="1">
    <source>
        <dbReference type="ARBA" id="ARBA00022741"/>
    </source>
</evidence>
<evidence type="ECO:0000259" key="5">
    <source>
        <dbReference type="SMART" id="SM00797"/>
    </source>
</evidence>
<dbReference type="Pfam" id="PF02682">
    <property type="entry name" value="CT_C_D"/>
    <property type="match status" value="1"/>
</dbReference>
<name>A0A6M6JCX1_9PSEU</name>
<dbReference type="PANTHER" id="PTHR43309">
    <property type="entry name" value="5-OXOPROLINASE SUBUNIT C"/>
    <property type="match status" value="1"/>
</dbReference>
<dbReference type="GO" id="GO:0017168">
    <property type="term" value="F:5-oxoprolinase (ATP-hydrolyzing) activity"/>
    <property type="evidence" value="ECO:0007669"/>
    <property type="project" value="UniProtKB-EC"/>
</dbReference>
<dbReference type="Gene3D" id="3.30.1360.40">
    <property type="match status" value="1"/>
</dbReference>
<dbReference type="Pfam" id="PF02626">
    <property type="entry name" value="CT_A_B"/>
    <property type="match status" value="1"/>
</dbReference>
<keyword evidence="3" id="KW-0067">ATP-binding</keyword>
<keyword evidence="7" id="KW-1185">Reference proteome</keyword>
<dbReference type="RefSeq" id="WP_172156321.1">
    <property type="nucleotide sequence ID" value="NZ_CP053564.1"/>
</dbReference>
<organism evidence="6 7">
    <name type="scientific">Pseudonocardia broussonetiae</name>
    <dbReference type="NCBI Taxonomy" id="2736640"/>
    <lineage>
        <taxon>Bacteria</taxon>
        <taxon>Bacillati</taxon>
        <taxon>Actinomycetota</taxon>
        <taxon>Actinomycetes</taxon>
        <taxon>Pseudonocardiales</taxon>
        <taxon>Pseudonocardiaceae</taxon>
        <taxon>Pseudonocardia</taxon>
    </lineage>
</organism>
<reference evidence="6 7" key="1">
    <citation type="submission" date="2020-05" db="EMBL/GenBank/DDBJ databases">
        <authorList>
            <person name="Mo P."/>
        </authorList>
    </citation>
    <scope>NUCLEOTIDE SEQUENCE [LARGE SCALE GENOMIC DNA]</scope>
    <source>
        <strain evidence="6 7">Gen01</strain>
    </source>
</reference>
<dbReference type="KEGG" id="pbro:HOP40_08350"/>
<gene>
    <name evidence="6" type="primary">pxpB</name>
    <name evidence="6" type="ORF">HOP40_08350</name>
</gene>
<dbReference type="AlphaFoldDB" id="A0A6M6JCX1"/>
<protein>
    <submittedName>
        <fullName evidence="6">5-oxoprolinase subunit PxpB</fullName>
        <ecNumber evidence="6">3.5.2.9</ecNumber>
    </submittedName>
</protein>
<evidence type="ECO:0000313" key="6">
    <source>
        <dbReference type="EMBL" id="QJY45808.1"/>
    </source>
</evidence>
<dbReference type="NCBIfam" id="TIGR00370">
    <property type="entry name" value="5-oxoprolinase subunit PxpB"/>
    <property type="match status" value="1"/>
</dbReference>
<dbReference type="EC" id="3.5.2.9" evidence="6"/>
<evidence type="ECO:0000259" key="4">
    <source>
        <dbReference type="SMART" id="SM00796"/>
    </source>
</evidence>
<dbReference type="InterPro" id="IPR003778">
    <property type="entry name" value="CT_A_B"/>
</dbReference>
<keyword evidence="1" id="KW-0547">Nucleotide-binding</keyword>